<comment type="similarity">
    <text evidence="2">In the N-terminal section; belongs to the LPG synthetase family.</text>
</comment>
<dbReference type="EC" id="6.1.1.6" evidence="19"/>
<evidence type="ECO:0000256" key="18">
    <source>
        <dbReference type="ARBA" id="ARBA00048573"/>
    </source>
</evidence>
<evidence type="ECO:0000256" key="3">
    <source>
        <dbReference type="ARBA" id="ARBA00009968"/>
    </source>
</evidence>
<comment type="catalytic activity">
    <reaction evidence="18 19">
        <text>tRNA(Lys) + L-lysine + ATP = L-lysyl-tRNA(Lys) + AMP + diphosphate</text>
        <dbReference type="Rhea" id="RHEA:20792"/>
        <dbReference type="Rhea" id="RHEA-COMP:9696"/>
        <dbReference type="Rhea" id="RHEA-COMP:9697"/>
        <dbReference type="ChEBI" id="CHEBI:30616"/>
        <dbReference type="ChEBI" id="CHEBI:32551"/>
        <dbReference type="ChEBI" id="CHEBI:33019"/>
        <dbReference type="ChEBI" id="CHEBI:78442"/>
        <dbReference type="ChEBI" id="CHEBI:78529"/>
        <dbReference type="ChEBI" id="CHEBI:456215"/>
        <dbReference type="EC" id="6.1.1.6"/>
    </reaction>
</comment>
<reference evidence="22 23" key="1">
    <citation type="submission" date="2017-06" db="EMBL/GenBank/DDBJ databases">
        <authorList>
            <consortium name="Pathogen Informatics"/>
        </authorList>
    </citation>
    <scope>NUCLEOTIDE SEQUENCE [LARGE SCALE GENOMIC DNA]</scope>
    <source>
        <strain evidence="22 23">NCTC11865</strain>
    </source>
</reference>
<evidence type="ECO:0000256" key="10">
    <source>
        <dbReference type="ARBA" id="ARBA00022840"/>
    </source>
</evidence>
<keyword evidence="13 19" id="KW-0030">Aminoacyl-tRNA synthetase</keyword>
<evidence type="ECO:0000256" key="16">
    <source>
        <dbReference type="ARBA" id="ARBA00024681"/>
    </source>
</evidence>
<dbReference type="GO" id="GO:0006430">
    <property type="term" value="P:lysyl-tRNA aminoacylation"/>
    <property type="evidence" value="ECO:0007669"/>
    <property type="project" value="UniProtKB-UniRule"/>
</dbReference>
<protein>
    <recommendedName>
        <fullName evidence="19">Lysine--tRNA ligase</fullName>
        <ecNumber evidence="19">6.1.1.6</ecNumber>
    </recommendedName>
    <alternativeName>
        <fullName evidence="19">Lysyl-tRNA synthetase</fullName>
        <shortName evidence="19">LysRS</shortName>
    </alternativeName>
</protein>
<comment type="similarity">
    <text evidence="3">In the C-terminal section; belongs to the class-II aminoacyl-tRNA synthetase family.</text>
</comment>
<dbReference type="GO" id="GO:0005886">
    <property type="term" value="C:plasma membrane"/>
    <property type="evidence" value="ECO:0007669"/>
    <property type="project" value="UniProtKB-SubCell"/>
</dbReference>
<dbReference type="Pfam" id="PF01336">
    <property type="entry name" value="tRNA_anti-codon"/>
    <property type="match status" value="1"/>
</dbReference>
<feature type="transmembrane region" description="Helical" evidence="20">
    <location>
        <begin position="131"/>
        <end position="153"/>
    </location>
</feature>
<keyword evidence="8 19" id="KW-0479">Metal-binding</keyword>
<keyword evidence="9 19" id="KW-0547">Nucleotide-binding</keyword>
<evidence type="ECO:0000256" key="12">
    <source>
        <dbReference type="ARBA" id="ARBA00023098"/>
    </source>
</evidence>
<keyword evidence="12" id="KW-0443">Lipid metabolism</keyword>
<evidence type="ECO:0000259" key="21">
    <source>
        <dbReference type="PROSITE" id="PS50862"/>
    </source>
</evidence>
<dbReference type="InterPro" id="IPR012340">
    <property type="entry name" value="NA-bd_OB-fold"/>
</dbReference>
<evidence type="ECO:0000256" key="13">
    <source>
        <dbReference type="ARBA" id="ARBA00023146"/>
    </source>
</evidence>
<dbReference type="Gene3D" id="3.30.930.10">
    <property type="entry name" value="Bira Bifunctional Protein, Domain 2"/>
    <property type="match status" value="1"/>
</dbReference>
<dbReference type="CDD" id="cd04322">
    <property type="entry name" value="LysRS_N"/>
    <property type="match status" value="1"/>
</dbReference>
<dbReference type="InterPro" id="IPR006195">
    <property type="entry name" value="aa-tRNA-synth_II"/>
</dbReference>
<keyword evidence="4" id="KW-1003">Cell membrane</keyword>
<dbReference type="EMBL" id="LT906441">
    <property type="protein sequence ID" value="SNV38041.1"/>
    <property type="molecule type" value="Genomic_DNA"/>
</dbReference>
<evidence type="ECO:0000256" key="4">
    <source>
        <dbReference type="ARBA" id="ARBA00022475"/>
    </source>
</evidence>
<comment type="subcellular location">
    <subcellularLocation>
        <location evidence="1">Cell membrane</location>
        <topology evidence="1">Multi-pass membrane protein</topology>
    </subcellularLocation>
    <subcellularLocation>
        <location evidence="19">Cytoplasm</location>
    </subcellularLocation>
</comment>
<accession>A0A239WU80</accession>
<evidence type="ECO:0000256" key="20">
    <source>
        <dbReference type="SAM" id="Phobius"/>
    </source>
</evidence>
<dbReference type="GO" id="GO:0000049">
    <property type="term" value="F:tRNA binding"/>
    <property type="evidence" value="ECO:0007669"/>
    <property type="project" value="TreeGrafter"/>
</dbReference>
<comment type="similarity">
    <text evidence="19">Belongs to the class-II aminoacyl-tRNA synthetase family.</text>
</comment>
<dbReference type="InterPro" id="IPR031553">
    <property type="entry name" value="tRNA-synt_2_TM"/>
</dbReference>
<evidence type="ECO:0000313" key="22">
    <source>
        <dbReference type="EMBL" id="SNV38041.1"/>
    </source>
</evidence>
<name>A0A239WU80_9ACTN</name>
<keyword evidence="20" id="KW-0472">Membrane</keyword>
<dbReference type="RefSeq" id="WP_065860517.1">
    <property type="nucleotide sequence ID" value="NZ_LT906441.1"/>
</dbReference>
<dbReference type="eggNOG" id="COG2898">
    <property type="taxonomic scope" value="Bacteria"/>
</dbReference>
<dbReference type="NCBIfam" id="TIGR00499">
    <property type="entry name" value="lysS_bact"/>
    <property type="match status" value="1"/>
</dbReference>
<gene>
    <name evidence="22" type="primary">lysX_2</name>
    <name evidence="19" type="synonym">lysS</name>
    <name evidence="22" type="ORF">SAMEA4412665_01626</name>
</gene>
<dbReference type="KEGG" id="cgrn:4412665_01626"/>
<dbReference type="GO" id="GO:0006629">
    <property type="term" value="P:lipid metabolic process"/>
    <property type="evidence" value="ECO:0007669"/>
    <property type="project" value="UniProtKB-KW"/>
</dbReference>
<dbReference type="InterPro" id="IPR004364">
    <property type="entry name" value="Aa-tRNA-synt_II"/>
</dbReference>
<feature type="binding site" evidence="19">
    <location>
        <position position="998"/>
    </location>
    <ligand>
        <name>Mg(2+)</name>
        <dbReference type="ChEBI" id="CHEBI:18420"/>
        <label>1</label>
    </ligand>
</feature>
<dbReference type="Proteomes" id="UP000215332">
    <property type="component" value="Chromosome 1"/>
</dbReference>
<dbReference type="NCBIfam" id="NF001756">
    <property type="entry name" value="PRK00484.1"/>
    <property type="match status" value="1"/>
</dbReference>
<dbReference type="Gene3D" id="2.40.50.140">
    <property type="entry name" value="Nucleic acid-binding proteins"/>
    <property type="match status" value="1"/>
</dbReference>
<evidence type="ECO:0000256" key="7">
    <source>
        <dbReference type="ARBA" id="ARBA00022692"/>
    </source>
</evidence>
<dbReference type="InterPro" id="IPR024320">
    <property type="entry name" value="LPG_synthase_C"/>
</dbReference>
<evidence type="ECO:0000256" key="15">
    <source>
        <dbReference type="ARBA" id="ARBA00023268"/>
    </source>
</evidence>
<dbReference type="GO" id="GO:0046677">
    <property type="term" value="P:response to antibiotic"/>
    <property type="evidence" value="ECO:0007669"/>
    <property type="project" value="UniProtKB-KW"/>
</dbReference>
<comment type="catalytic activity">
    <reaction evidence="17">
        <text>L-lysyl-tRNA(Lys) + a 1,2-diacyl-sn-glycero-3-phospho-(1'-sn-glycerol) = a 1,2-diacyl-sn-glycero-3-phospho-1'-(3'-O-L-lysyl)-sn-glycerol + tRNA(Lys)</text>
        <dbReference type="Rhea" id="RHEA:10668"/>
        <dbReference type="Rhea" id="RHEA-COMP:9696"/>
        <dbReference type="Rhea" id="RHEA-COMP:9697"/>
        <dbReference type="ChEBI" id="CHEBI:64716"/>
        <dbReference type="ChEBI" id="CHEBI:75792"/>
        <dbReference type="ChEBI" id="CHEBI:78442"/>
        <dbReference type="ChEBI" id="CHEBI:78529"/>
        <dbReference type="EC" id="2.3.2.3"/>
    </reaction>
</comment>
<evidence type="ECO:0000256" key="8">
    <source>
        <dbReference type="ARBA" id="ARBA00022723"/>
    </source>
</evidence>
<evidence type="ECO:0000256" key="1">
    <source>
        <dbReference type="ARBA" id="ARBA00004651"/>
    </source>
</evidence>
<proteinExistence type="inferred from homology"/>
<feature type="transmembrane region" description="Helical" evidence="20">
    <location>
        <begin position="59"/>
        <end position="82"/>
    </location>
</feature>
<evidence type="ECO:0000256" key="6">
    <source>
        <dbReference type="ARBA" id="ARBA00022679"/>
    </source>
</evidence>
<dbReference type="InterPro" id="IPR045864">
    <property type="entry name" value="aa-tRNA-synth_II/BPL/LPL"/>
</dbReference>
<dbReference type="InterPro" id="IPR044136">
    <property type="entry name" value="Lys-tRNA-ligase_II_N"/>
</dbReference>
<evidence type="ECO:0000256" key="2">
    <source>
        <dbReference type="ARBA" id="ARBA00005270"/>
    </source>
</evidence>
<keyword evidence="19" id="KW-0963">Cytoplasm</keyword>
<dbReference type="SUPFAM" id="SSF55681">
    <property type="entry name" value="Class II aaRS and biotin synthetases"/>
    <property type="match status" value="1"/>
</dbReference>
<keyword evidence="19" id="KW-0460">Magnesium</keyword>
<evidence type="ECO:0000256" key="9">
    <source>
        <dbReference type="ARBA" id="ARBA00022741"/>
    </source>
</evidence>
<evidence type="ECO:0000256" key="14">
    <source>
        <dbReference type="ARBA" id="ARBA00023251"/>
    </source>
</evidence>
<dbReference type="PROSITE" id="PS50862">
    <property type="entry name" value="AA_TRNA_LIGASE_II"/>
    <property type="match status" value="1"/>
</dbReference>
<dbReference type="NCBIfam" id="NF002821">
    <property type="entry name" value="PRK02983.1"/>
    <property type="match status" value="1"/>
</dbReference>
<keyword evidence="15" id="KW-0511">Multifunctional enzyme</keyword>
<dbReference type="SUPFAM" id="SSF50249">
    <property type="entry name" value="Nucleic acid-binding proteins"/>
    <property type="match status" value="1"/>
</dbReference>
<feature type="binding site" evidence="19">
    <location>
        <position position="998"/>
    </location>
    <ligand>
        <name>Mg(2+)</name>
        <dbReference type="ChEBI" id="CHEBI:18420"/>
        <label>2</label>
    </ligand>
</feature>
<organism evidence="22 23">
    <name type="scientific">Cutibacterium granulosum</name>
    <dbReference type="NCBI Taxonomy" id="33011"/>
    <lineage>
        <taxon>Bacteria</taxon>
        <taxon>Bacillati</taxon>
        <taxon>Actinomycetota</taxon>
        <taxon>Actinomycetes</taxon>
        <taxon>Propionibacteriales</taxon>
        <taxon>Propionibacteriaceae</taxon>
        <taxon>Cutibacterium</taxon>
    </lineage>
</organism>
<dbReference type="AlphaFoldDB" id="A0A239WU80"/>
<evidence type="ECO:0000256" key="19">
    <source>
        <dbReference type="HAMAP-Rule" id="MF_00252"/>
    </source>
</evidence>
<keyword evidence="6" id="KW-0808">Transferase</keyword>
<evidence type="ECO:0000313" key="23">
    <source>
        <dbReference type="Proteomes" id="UP000215332"/>
    </source>
</evidence>
<feature type="domain" description="Aminoacyl-transfer RNA synthetases class-II family profile" evidence="21">
    <location>
        <begin position="759"/>
        <end position="1078"/>
    </location>
</feature>
<dbReference type="Pfam" id="PF00152">
    <property type="entry name" value="tRNA-synt_2"/>
    <property type="match status" value="1"/>
</dbReference>
<keyword evidence="11 20" id="KW-1133">Transmembrane helix</keyword>
<dbReference type="GO" id="GO:0050071">
    <property type="term" value="F:phosphatidylglycerol lysyltransferase activity"/>
    <property type="evidence" value="ECO:0007669"/>
    <property type="project" value="UniProtKB-EC"/>
</dbReference>
<comment type="function">
    <text evidence="16">Catalyzes the production of L-lysyl-tRNA(Lys)transfer and the transfer of a lysyl group from L-lysyl-tRNA(Lys) to membrane-bound phosphatidylglycerol (PG), which produces lysylphosphatidylglycerol (LPG), one of the components of the bacterial membrane with a positive net charge. LPG synthesis contributes to the resistance to cationic antimicrobial peptides (CAMPs) and likely protects M.tuberculosis against the CAMPs produced by competiting microorganisms (bacteriocins). In fact, the modification of anionic phosphatidylglycerol with positively charged L-lysine results in repulsion of the peptides.</text>
</comment>
<feature type="transmembrane region" description="Helical" evidence="20">
    <location>
        <begin position="36"/>
        <end position="52"/>
    </location>
</feature>
<dbReference type="InterPro" id="IPR018149">
    <property type="entry name" value="Lys-tRNA-synth_II_C"/>
</dbReference>
<keyword evidence="19" id="KW-0648">Protein biosynthesis</keyword>
<dbReference type="eggNOG" id="COG1190">
    <property type="taxonomic scope" value="Bacteria"/>
</dbReference>
<dbReference type="PRINTS" id="PR00982">
    <property type="entry name" value="TRNASYNTHLYS"/>
</dbReference>
<sequence>MGVGAALLILALLFRRTWWLDGLVRAFTILVFPIEGSGWLTAVLLVIFSFSLKQRRRIAWWVCVVGFLVRWLITWGYVAALVIEVTSGRPTDYVSDYCLAEYLFNVVSIGAILCLLIADRRDFVARVARRNFNRAVLVALVGVLVSLAAGWAMSSAAGVTDSPASRLLTLLEHLTNIPGIVPVDATMPGWLFRIVSFLMAVAVVAALIVLMRSQHDIRFIDIDEELELRRLLAQNPADSLGYFSLRRDKAAIFSENHRAAICYRAELGVALASGDPIGPREQWSGAISAFMDMAHSNGWTPAVLGTSEQGTLAWQRAGLRAVRIGDEAILSPQSFTLEAPEMKSVRTSVNRLRRAGYTTRVRRHDEIDPQELAHLIALADLWRRNGDERGFSMALSRLGDPLDGRSVMVEALYPVDGPMAGRTAALLSFVPWGPDGLSLDVMRRDLQKADNGVTELMVAGLMAAGREMGIHRVSLNFAVLREMIEQGDQVGALMVHRLNRRLVGTASRWFQIEQLYHSNVKYLPSWQPRYLVFPVTADLAQVGLAMGIAEGQLDIPRWLYRGVSPEQPIHRAEEHPEIAAFLSSRAEAPSLPQRRLPEQMRVRMATRQHMLDAGVQPYPPDCTPDHAPGDVVHAAMGEQMSLSGRVVATRDHGGVVFCDMADWSGQCQVLLEERALGARSMRRLRNQLSLGDHLVVSGTIGRSRNGTTSLLAEHWQVSAKSLRPLPNRRDGLTDPESKVRRRYLDLIVNPSSRDQLVARSRAIRAVRETLLSHDFLEVETPILQTIHGGANARPFRTHINAYDTDLYLRIAPELYLKRLMVGGVGRVFEIGRNFRNEGADATHNPEFTMLEAYQAYGDYVQMRELTAQMIRRAATAALGTTMVRGVDRQAKRHEFDLAAPWRVVTVNEALSQALGEEVSADTSREQLVAHAKKLGIPVKPSASRGDVVLELHEHLSERTTVEPTFYCDFPTEVSPLTRQHRDDPRLAEKWDLIVLGSEVATAYTELVDPVIQRERFTAQSLRAAGGDPEAMELDEDFLEALEYAMPPSGGMGMGLDRLVMMLTGASIRETIAFPLVRPRRV</sequence>
<dbReference type="PANTHER" id="PTHR42918:SF15">
    <property type="entry name" value="LYSINE--TRNA LIGASE, CHLOROPLASTIC_MITOCHONDRIAL"/>
    <property type="match status" value="1"/>
</dbReference>
<feature type="transmembrane region" description="Helical" evidence="20">
    <location>
        <begin position="102"/>
        <end position="119"/>
    </location>
</feature>
<evidence type="ECO:0000256" key="11">
    <source>
        <dbReference type="ARBA" id="ARBA00022989"/>
    </source>
</evidence>
<dbReference type="InterPro" id="IPR002313">
    <property type="entry name" value="Lys-tRNA-ligase_II"/>
</dbReference>
<evidence type="ECO:0000256" key="17">
    <source>
        <dbReference type="ARBA" id="ARBA00047540"/>
    </source>
</evidence>
<dbReference type="HAMAP" id="MF_00252">
    <property type="entry name" value="Lys_tRNA_synth_class2"/>
    <property type="match status" value="1"/>
</dbReference>
<dbReference type="Pfam" id="PF09924">
    <property type="entry name" value="LPG_synthase_C"/>
    <property type="match status" value="1"/>
</dbReference>
<dbReference type="GO" id="GO:0005524">
    <property type="term" value="F:ATP binding"/>
    <property type="evidence" value="ECO:0007669"/>
    <property type="project" value="UniProtKB-UniRule"/>
</dbReference>
<keyword evidence="10 19" id="KW-0067">ATP-binding</keyword>
<keyword evidence="14" id="KW-0046">Antibiotic resistance</keyword>
<comment type="cofactor">
    <cofactor evidence="19">
        <name>Mg(2+)</name>
        <dbReference type="ChEBI" id="CHEBI:18420"/>
    </cofactor>
    <text evidence="19">Binds 3 Mg(2+) ions per subunit.</text>
</comment>
<dbReference type="GO" id="GO:0005829">
    <property type="term" value="C:cytosol"/>
    <property type="evidence" value="ECO:0007669"/>
    <property type="project" value="TreeGrafter"/>
</dbReference>
<dbReference type="GO" id="GO:0004824">
    <property type="term" value="F:lysine-tRNA ligase activity"/>
    <property type="evidence" value="ECO:0007669"/>
    <property type="project" value="UniProtKB-UniRule"/>
</dbReference>
<dbReference type="PANTHER" id="PTHR42918">
    <property type="entry name" value="LYSYL-TRNA SYNTHETASE"/>
    <property type="match status" value="1"/>
</dbReference>
<dbReference type="Pfam" id="PF16995">
    <property type="entry name" value="tRNA-synt_2_TM"/>
    <property type="match status" value="1"/>
</dbReference>
<dbReference type="InterPro" id="IPR004365">
    <property type="entry name" value="NA-bd_OB_tRNA"/>
</dbReference>
<feature type="transmembrane region" description="Helical" evidence="20">
    <location>
        <begin position="190"/>
        <end position="210"/>
    </location>
</feature>
<keyword evidence="7 20" id="KW-0812">Transmembrane</keyword>
<dbReference type="GO" id="GO:0000287">
    <property type="term" value="F:magnesium ion binding"/>
    <property type="evidence" value="ECO:0007669"/>
    <property type="project" value="UniProtKB-UniRule"/>
</dbReference>
<evidence type="ECO:0000256" key="5">
    <source>
        <dbReference type="ARBA" id="ARBA00022598"/>
    </source>
</evidence>
<keyword evidence="5 19" id="KW-0436">Ligase</keyword>
<comment type="subunit">
    <text evidence="19">Homodimer.</text>
</comment>
<feature type="binding site" evidence="19">
    <location>
        <position position="991"/>
    </location>
    <ligand>
        <name>Mg(2+)</name>
        <dbReference type="ChEBI" id="CHEBI:18420"/>
        <label>1</label>
    </ligand>
</feature>